<sequence length="316" mass="36194">MADFSDLRIGALNTFKVIYEEGSTQRAAERLGHSQSGISYELKKLREIFDDPLFSRCRDGLLPNERAHQLYLGLPKVLAEMENLYNGSTDFHPEQYRGNVRIAILEPLAVAVMPKLYSLFQQHCPHVDLQLMPWNKGTLEQLKRGIIDVGLHLHSVEDDYINNERICPSIRILACRNNHPILKRKQITLMEMCNYPLLLQDLPSWNQQGQSIIEKASQEKKLPLRISARVSYLPAIVPMLQSSNALCYSSAIGLAQFQQQLTLLPAPRELSSHAFHYHCLYPISQAEAPFNLWLRAQLREILAQLMPKIVSNSRER</sequence>
<dbReference type="RefSeq" id="WP_345334737.1">
    <property type="nucleotide sequence ID" value="NZ_BAABJZ010000022.1"/>
</dbReference>
<keyword evidence="2" id="KW-0805">Transcription regulation</keyword>
<evidence type="ECO:0000313" key="7">
    <source>
        <dbReference type="Proteomes" id="UP001499988"/>
    </source>
</evidence>
<dbReference type="Pfam" id="PF00126">
    <property type="entry name" value="HTH_1"/>
    <property type="match status" value="1"/>
</dbReference>
<keyword evidence="3" id="KW-0238">DNA-binding</keyword>
<name>A0ABP9ENK1_9GAMM</name>
<evidence type="ECO:0000259" key="5">
    <source>
        <dbReference type="PROSITE" id="PS50931"/>
    </source>
</evidence>
<dbReference type="Proteomes" id="UP001499988">
    <property type="component" value="Unassembled WGS sequence"/>
</dbReference>
<dbReference type="InterPro" id="IPR050389">
    <property type="entry name" value="LysR-type_TF"/>
</dbReference>
<dbReference type="InterPro" id="IPR036388">
    <property type="entry name" value="WH-like_DNA-bd_sf"/>
</dbReference>
<dbReference type="PANTHER" id="PTHR30118:SF7">
    <property type="entry name" value="TRANSCRIPTIONAL REGULATOR LYSR FAMILY"/>
    <property type="match status" value="1"/>
</dbReference>
<dbReference type="Pfam" id="PF03466">
    <property type="entry name" value="LysR_substrate"/>
    <property type="match status" value="1"/>
</dbReference>
<dbReference type="InterPro" id="IPR036390">
    <property type="entry name" value="WH_DNA-bd_sf"/>
</dbReference>
<comment type="similarity">
    <text evidence="1">Belongs to the LysR transcriptional regulatory family.</text>
</comment>
<protein>
    <submittedName>
        <fullName evidence="6">LysR family transcriptional regulator</fullName>
    </submittedName>
</protein>
<dbReference type="EMBL" id="BAABJZ010000022">
    <property type="protein sequence ID" value="GAA4881914.1"/>
    <property type="molecule type" value="Genomic_DNA"/>
</dbReference>
<dbReference type="InterPro" id="IPR005119">
    <property type="entry name" value="LysR_subst-bd"/>
</dbReference>
<evidence type="ECO:0000256" key="4">
    <source>
        <dbReference type="ARBA" id="ARBA00023163"/>
    </source>
</evidence>
<proteinExistence type="inferred from homology"/>
<dbReference type="SUPFAM" id="SSF53850">
    <property type="entry name" value="Periplasmic binding protein-like II"/>
    <property type="match status" value="1"/>
</dbReference>
<evidence type="ECO:0000256" key="1">
    <source>
        <dbReference type="ARBA" id="ARBA00009437"/>
    </source>
</evidence>
<dbReference type="PROSITE" id="PS50931">
    <property type="entry name" value="HTH_LYSR"/>
    <property type="match status" value="1"/>
</dbReference>
<dbReference type="Gene3D" id="1.10.10.10">
    <property type="entry name" value="Winged helix-like DNA-binding domain superfamily/Winged helix DNA-binding domain"/>
    <property type="match status" value="1"/>
</dbReference>
<reference evidence="7" key="1">
    <citation type="journal article" date="2019" name="Int. J. Syst. Evol. Microbiol.">
        <title>The Global Catalogue of Microorganisms (GCM) 10K type strain sequencing project: providing services to taxonomists for standard genome sequencing and annotation.</title>
        <authorList>
            <consortium name="The Broad Institute Genomics Platform"/>
            <consortium name="The Broad Institute Genome Sequencing Center for Infectious Disease"/>
            <person name="Wu L."/>
            <person name="Ma J."/>
        </authorList>
    </citation>
    <scope>NUCLEOTIDE SEQUENCE [LARGE SCALE GENOMIC DNA]</scope>
    <source>
        <strain evidence="7">JCM 18401</strain>
    </source>
</reference>
<dbReference type="SUPFAM" id="SSF46785">
    <property type="entry name" value="Winged helix' DNA-binding domain"/>
    <property type="match status" value="1"/>
</dbReference>
<keyword evidence="4" id="KW-0804">Transcription</keyword>
<keyword evidence="7" id="KW-1185">Reference proteome</keyword>
<gene>
    <name evidence="6" type="ORF">GCM10023333_15070</name>
</gene>
<dbReference type="InterPro" id="IPR000847">
    <property type="entry name" value="LysR_HTH_N"/>
</dbReference>
<accession>A0ABP9ENK1</accession>
<evidence type="ECO:0000313" key="6">
    <source>
        <dbReference type="EMBL" id="GAA4881914.1"/>
    </source>
</evidence>
<comment type="caution">
    <text evidence="6">The sequence shown here is derived from an EMBL/GenBank/DDBJ whole genome shotgun (WGS) entry which is preliminary data.</text>
</comment>
<evidence type="ECO:0000256" key="2">
    <source>
        <dbReference type="ARBA" id="ARBA00023015"/>
    </source>
</evidence>
<dbReference type="PANTHER" id="PTHR30118">
    <property type="entry name" value="HTH-TYPE TRANSCRIPTIONAL REGULATOR LEUO-RELATED"/>
    <property type="match status" value="1"/>
</dbReference>
<feature type="domain" description="HTH lysR-type" evidence="5">
    <location>
        <begin position="7"/>
        <end position="64"/>
    </location>
</feature>
<organism evidence="6 7">
    <name type="scientific">Ferrimonas pelagia</name>
    <dbReference type="NCBI Taxonomy" id="1177826"/>
    <lineage>
        <taxon>Bacteria</taxon>
        <taxon>Pseudomonadati</taxon>
        <taxon>Pseudomonadota</taxon>
        <taxon>Gammaproteobacteria</taxon>
        <taxon>Alteromonadales</taxon>
        <taxon>Ferrimonadaceae</taxon>
        <taxon>Ferrimonas</taxon>
    </lineage>
</organism>
<evidence type="ECO:0000256" key="3">
    <source>
        <dbReference type="ARBA" id="ARBA00023125"/>
    </source>
</evidence>
<dbReference type="Gene3D" id="3.40.190.10">
    <property type="entry name" value="Periplasmic binding protein-like II"/>
    <property type="match status" value="2"/>
</dbReference>